<dbReference type="PANTHER" id="PTHR42754">
    <property type="entry name" value="ENDOGLUCANASE"/>
    <property type="match status" value="1"/>
</dbReference>
<dbReference type="SUPFAM" id="SSF50998">
    <property type="entry name" value="Quinoprotein alcohol dehydrogenase-like"/>
    <property type="match status" value="1"/>
</dbReference>
<dbReference type="InterPro" id="IPR026444">
    <property type="entry name" value="Secre_tail"/>
</dbReference>
<evidence type="ECO:0000256" key="1">
    <source>
        <dbReference type="SAM" id="MobiDB-lite"/>
    </source>
</evidence>
<evidence type="ECO:0000313" key="3">
    <source>
        <dbReference type="EMBL" id="QRR01436.1"/>
    </source>
</evidence>
<dbReference type="EMBL" id="CP056775">
    <property type="protein sequence ID" value="QRR01436.1"/>
    <property type="molecule type" value="Genomic_DNA"/>
</dbReference>
<keyword evidence="4" id="KW-1185">Reference proteome</keyword>
<proteinExistence type="predicted"/>
<dbReference type="PANTHER" id="PTHR42754:SF1">
    <property type="entry name" value="LIPOPROTEIN"/>
    <property type="match status" value="1"/>
</dbReference>
<reference evidence="3 4" key="1">
    <citation type="submission" date="2020-06" db="EMBL/GenBank/DDBJ databases">
        <title>Dyadobacter sandarakinus sp. nov., isolated from the soil of the Arctic Yellow River Station.</title>
        <authorList>
            <person name="Zhang Y."/>
            <person name="Peng F."/>
        </authorList>
    </citation>
    <scope>NUCLEOTIDE SEQUENCE [LARGE SCALE GENOMIC DNA]</scope>
    <source>
        <strain evidence="3 4">Q3-56</strain>
    </source>
</reference>
<gene>
    <name evidence="3" type="ORF">HWI92_11235</name>
</gene>
<dbReference type="NCBIfam" id="TIGR04183">
    <property type="entry name" value="Por_Secre_tail"/>
    <property type="match status" value="1"/>
</dbReference>
<dbReference type="InterPro" id="IPR011047">
    <property type="entry name" value="Quinoprotein_ADH-like_sf"/>
</dbReference>
<dbReference type="Gene3D" id="2.60.40.10">
    <property type="entry name" value="Immunoglobulins"/>
    <property type="match status" value="1"/>
</dbReference>
<name>A0ABX7I5R0_9BACT</name>
<evidence type="ECO:0000313" key="4">
    <source>
        <dbReference type="Proteomes" id="UP000612680"/>
    </source>
</evidence>
<dbReference type="Proteomes" id="UP000612680">
    <property type="component" value="Chromosome"/>
</dbReference>
<sequence length="630" mass="68549">MKYILLNVTLFFLSITILLAQPAIQWDKTIGSPSNTTTFAITKNTIVVQTSDGGYIFAQVSNAGIAGDKTENSRGERDFWIVKVSANGTKQWDKTIGGPDADYDPSIHQTTDGGFIIGGTSGSSIGGEKSESSRGLSDYWVVKLDQDGNKAWDKTIGSTDSDYLVDVQQTSDGGYILGGWTNGGIGGDKTEPALEVEDHWRNCDYWIVKLSPTGNIVWDKTLGTPDPDRMRCMTLTSDGGFIFAGGDESWIEYEDSGYRLMKVAASGTKVWEKVVQGTGSAEIHDIEQTPDGGFILGGTSNQRAGGDQAEDSHSDYWIVKLNADLTVAWTNLLNTLFYDDARGPNYFADLAQTSDGGYAVLGYSSEPGLGDKSENSRNGTWDYWLVKLNASGTQVWDKVLGGGGYDNARAIISTADGGLLLAGNSNSDAGFEKTDNKKGLSDLWIVKLAPEPPLPVRLASFTARKELSSTSLSWQTSSETQSDHFEIEHSVNAKTWNHIASVNALGESEVLHNYHFTHVNPANGNNYYRLKMVDTDGSFTYSKAEQVSFQFEFDVNVYPNPVAEYIHVEAADWSKVKGLQVLNNQGKALYSSGSRPSYDISARSLAPGLYFIKVTLTDGSETTRKIVVGQ</sequence>
<evidence type="ECO:0000259" key="2">
    <source>
        <dbReference type="Pfam" id="PF18962"/>
    </source>
</evidence>
<dbReference type="Pfam" id="PF18962">
    <property type="entry name" value="Por_Secre_tail"/>
    <property type="match status" value="1"/>
</dbReference>
<dbReference type="InterPro" id="IPR013783">
    <property type="entry name" value="Ig-like_fold"/>
</dbReference>
<accession>A0ABX7I5R0</accession>
<protein>
    <submittedName>
        <fullName evidence="3">T9SS type A sorting domain-containing protein</fullName>
    </submittedName>
</protein>
<dbReference type="RefSeq" id="WP_204663752.1">
    <property type="nucleotide sequence ID" value="NZ_CP056775.1"/>
</dbReference>
<feature type="domain" description="Secretion system C-terminal sorting" evidence="2">
    <location>
        <begin position="557"/>
        <end position="628"/>
    </location>
</feature>
<feature type="region of interest" description="Disordered" evidence="1">
    <location>
        <begin position="289"/>
        <end position="308"/>
    </location>
</feature>
<organism evidence="3 4">
    <name type="scientific">Dyadobacter sandarakinus</name>
    <dbReference type="NCBI Taxonomy" id="2747268"/>
    <lineage>
        <taxon>Bacteria</taxon>
        <taxon>Pseudomonadati</taxon>
        <taxon>Bacteroidota</taxon>
        <taxon>Cytophagia</taxon>
        <taxon>Cytophagales</taxon>
        <taxon>Spirosomataceae</taxon>
        <taxon>Dyadobacter</taxon>
    </lineage>
</organism>